<organism evidence="7 8">
    <name type="scientific">Pusillimonas minor</name>
    <dbReference type="NCBI Taxonomy" id="2697024"/>
    <lineage>
        <taxon>Bacteria</taxon>
        <taxon>Pseudomonadati</taxon>
        <taxon>Pseudomonadota</taxon>
        <taxon>Betaproteobacteria</taxon>
        <taxon>Burkholderiales</taxon>
        <taxon>Alcaligenaceae</taxon>
        <taxon>Pusillimonas</taxon>
    </lineage>
</organism>
<evidence type="ECO:0000256" key="3">
    <source>
        <dbReference type="ARBA" id="ARBA00022692"/>
    </source>
</evidence>
<evidence type="ECO:0000313" key="8">
    <source>
        <dbReference type="Proteomes" id="UP000545386"/>
    </source>
</evidence>
<dbReference type="GO" id="GO:0006457">
    <property type="term" value="P:protein folding"/>
    <property type="evidence" value="ECO:0007669"/>
    <property type="project" value="InterPro"/>
</dbReference>
<name>A0A842HMC6_9BURK</name>
<keyword evidence="4 6" id="KW-1133">Transmembrane helix</keyword>
<dbReference type="Proteomes" id="UP000545386">
    <property type="component" value="Unassembled WGS sequence"/>
</dbReference>
<dbReference type="PANTHER" id="PTHR36570:SF3">
    <property type="entry name" value="DISULFIDE BOND FORMATION PROTEIN B"/>
    <property type="match status" value="1"/>
</dbReference>
<feature type="transmembrane region" description="Helical" evidence="6">
    <location>
        <begin position="38"/>
        <end position="54"/>
    </location>
</feature>
<dbReference type="PANTHER" id="PTHR36570">
    <property type="entry name" value="DISULFIDE BOND FORMATION PROTEIN B"/>
    <property type="match status" value="1"/>
</dbReference>
<evidence type="ECO:0000256" key="1">
    <source>
        <dbReference type="ARBA" id="ARBA00004651"/>
    </source>
</evidence>
<evidence type="ECO:0000256" key="5">
    <source>
        <dbReference type="ARBA" id="ARBA00023136"/>
    </source>
</evidence>
<gene>
    <name evidence="7" type="ORF">GTU67_05680</name>
</gene>
<feature type="transmembrane region" description="Helical" evidence="6">
    <location>
        <begin position="66"/>
        <end position="84"/>
    </location>
</feature>
<reference evidence="7 8" key="1">
    <citation type="submission" date="2020-08" db="EMBL/GenBank/DDBJ databases">
        <title>Paraeoetvoesia sp. YC-7-48 draft genome sequence.</title>
        <authorList>
            <person name="Yao L."/>
        </authorList>
    </citation>
    <scope>NUCLEOTIDE SEQUENCE [LARGE SCALE GENOMIC DNA]</scope>
    <source>
        <strain evidence="8">YC-7-48</strain>
    </source>
</reference>
<evidence type="ECO:0000256" key="4">
    <source>
        <dbReference type="ARBA" id="ARBA00022989"/>
    </source>
</evidence>
<dbReference type="GO" id="GO:0005886">
    <property type="term" value="C:plasma membrane"/>
    <property type="evidence" value="ECO:0007669"/>
    <property type="project" value="UniProtKB-SubCell"/>
</dbReference>
<dbReference type="InterPro" id="IPR023380">
    <property type="entry name" value="DsbB-like_sf"/>
</dbReference>
<dbReference type="InterPro" id="IPR050183">
    <property type="entry name" value="DsbB"/>
</dbReference>
<dbReference type="Pfam" id="PF02600">
    <property type="entry name" value="DsbB"/>
    <property type="match status" value="1"/>
</dbReference>
<evidence type="ECO:0000256" key="6">
    <source>
        <dbReference type="SAM" id="Phobius"/>
    </source>
</evidence>
<dbReference type="AlphaFoldDB" id="A0A842HMC6"/>
<accession>A0A842HMC6</accession>
<comment type="caution">
    <text evidence="7">The sequence shown here is derived from an EMBL/GenBank/DDBJ whole genome shotgun (WGS) entry which is preliminary data.</text>
</comment>
<dbReference type="InterPro" id="IPR003752">
    <property type="entry name" value="DiS_bond_form_DsbB/BdbC"/>
</dbReference>
<protein>
    <submittedName>
        <fullName evidence="7">Disulfide bond formation protein B</fullName>
    </submittedName>
</protein>
<dbReference type="RefSeq" id="WP_185779141.1">
    <property type="nucleotide sequence ID" value="NZ_JACJUU010000003.1"/>
</dbReference>
<comment type="subcellular location">
    <subcellularLocation>
        <location evidence="1">Cell membrane</location>
        <topology evidence="1">Multi-pass membrane protein</topology>
    </subcellularLocation>
</comment>
<dbReference type="GO" id="GO:0015035">
    <property type="term" value="F:protein-disulfide reductase activity"/>
    <property type="evidence" value="ECO:0007669"/>
    <property type="project" value="InterPro"/>
</dbReference>
<keyword evidence="3 6" id="KW-0812">Transmembrane</keyword>
<sequence length="158" mass="17270">MLASRTLLRLIALLSVLAVAIALVSQHYFDMRPCAWCVFQRVIFIAIAVVAWLGSLGKGPGMLHKLSALITLLLSLGGVLAAWYQYTVAAKLFSCDLTFADRFMAQSGLEAAVPWLFGIYATCADARVHLLGVEYAIWALGLLVTLALISVFVVLRRR</sequence>
<proteinExistence type="predicted"/>
<keyword evidence="2" id="KW-1003">Cell membrane</keyword>
<evidence type="ECO:0000256" key="2">
    <source>
        <dbReference type="ARBA" id="ARBA00022475"/>
    </source>
</evidence>
<dbReference type="EMBL" id="JACJUU010000003">
    <property type="protein sequence ID" value="MBC2769406.1"/>
    <property type="molecule type" value="Genomic_DNA"/>
</dbReference>
<keyword evidence="5 6" id="KW-0472">Membrane</keyword>
<keyword evidence="8" id="KW-1185">Reference proteome</keyword>
<feature type="transmembrane region" description="Helical" evidence="6">
    <location>
        <begin position="135"/>
        <end position="155"/>
    </location>
</feature>
<dbReference type="SUPFAM" id="SSF158442">
    <property type="entry name" value="DsbB-like"/>
    <property type="match status" value="1"/>
</dbReference>
<evidence type="ECO:0000313" key="7">
    <source>
        <dbReference type="EMBL" id="MBC2769406.1"/>
    </source>
</evidence>
<dbReference type="Gene3D" id="1.20.1550.10">
    <property type="entry name" value="DsbB-like"/>
    <property type="match status" value="1"/>
</dbReference>